<comment type="caution">
    <text evidence="3">The sequence shown here is derived from an EMBL/GenBank/DDBJ whole genome shotgun (WGS) entry which is preliminary data.</text>
</comment>
<proteinExistence type="predicted"/>
<dbReference type="RefSeq" id="WP_377480103.1">
    <property type="nucleotide sequence ID" value="NZ_JBHUOX010000001.1"/>
</dbReference>
<reference evidence="4" key="1">
    <citation type="journal article" date="2019" name="Int. J. Syst. Evol. Microbiol.">
        <title>The Global Catalogue of Microorganisms (GCM) 10K type strain sequencing project: providing services to taxonomists for standard genome sequencing and annotation.</title>
        <authorList>
            <consortium name="The Broad Institute Genomics Platform"/>
            <consortium name="The Broad Institute Genome Sequencing Center for Infectious Disease"/>
            <person name="Wu L."/>
            <person name="Ma J."/>
        </authorList>
    </citation>
    <scope>NUCLEOTIDE SEQUENCE [LARGE SCALE GENOMIC DNA]</scope>
    <source>
        <strain evidence="4">KCTC 23984</strain>
    </source>
</reference>
<keyword evidence="2" id="KW-0472">Membrane</keyword>
<evidence type="ECO:0000256" key="1">
    <source>
        <dbReference type="SAM" id="MobiDB-lite"/>
    </source>
</evidence>
<organism evidence="3 4">
    <name type="scientific">Pontibacter toksunensis</name>
    <dbReference type="NCBI Taxonomy" id="1332631"/>
    <lineage>
        <taxon>Bacteria</taxon>
        <taxon>Pseudomonadati</taxon>
        <taxon>Bacteroidota</taxon>
        <taxon>Cytophagia</taxon>
        <taxon>Cytophagales</taxon>
        <taxon>Hymenobacteraceae</taxon>
        <taxon>Pontibacter</taxon>
    </lineage>
</organism>
<evidence type="ECO:0000313" key="3">
    <source>
        <dbReference type="EMBL" id="MFD2999122.1"/>
    </source>
</evidence>
<name>A0ABW6BQC9_9BACT</name>
<protein>
    <submittedName>
        <fullName evidence="3">Uncharacterized protein</fullName>
    </submittedName>
</protein>
<feature type="transmembrane region" description="Helical" evidence="2">
    <location>
        <begin position="6"/>
        <end position="22"/>
    </location>
</feature>
<dbReference type="Proteomes" id="UP001597641">
    <property type="component" value="Unassembled WGS sequence"/>
</dbReference>
<gene>
    <name evidence="3" type="ORF">ACFS7Z_02020</name>
</gene>
<keyword evidence="2" id="KW-0812">Transmembrane</keyword>
<keyword evidence="2" id="KW-1133">Transmembrane helix</keyword>
<accession>A0ABW6BQC9</accession>
<evidence type="ECO:0000313" key="4">
    <source>
        <dbReference type="Proteomes" id="UP001597641"/>
    </source>
</evidence>
<dbReference type="EMBL" id="JBHUOX010000001">
    <property type="protein sequence ID" value="MFD2999122.1"/>
    <property type="molecule type" value="Genomic_DNA"/>
</dbReference>
<feature type="region of interest" description="Disordered" evidence="1">
    <location>
        <begin position="30"/>
        <end position="53"/>
    </location>
</feature>
<keyword evidence="4" id="KW-1185">Reference proteome</keyword>
<evidence type="ECO:0000256" key="2">
    <source>
        <dbReference type="SAM" id="Phobius"/>
    </source>
</evidence>
<sequence>MEDYYIILYAIAAVVYFIFMQWRKAFNSPSEDADVEVPKQEGRPQYPNRPPTSFEDILRELQPKVERAEAKVKPIVENAKEQAKQVAGPLSPAAELPPKYRNYETEVPKVMSWEKKAEEREAARLTEHLRSRLFKEETIEGKKQSKYSKILQNPNAAREAFVLSEIFKRKYD</sequence>